<evidence type="ECO:0000313" key="1">
    <source>
        <dbReference type="EMBL" id="KAK5946671.1"/>
    </source>
</evidence>
<proteinExistence type="predicted"/>
<dbReference type="GeneID" id="89994263"/>
<comment type="caution">
    <text evidence="1">The sequence shown here is derived from an EMBL/GenBank/DDBJ whole genome shotgun (WGS) entry which is preliminary data.</text>
</comment>
<organism evidence="1 2">
    <name type="scientific">Knufia obscura</name>
    <dbReference type="NCBI Taxonomy" id="1635080"/>
    <lineage>
        <taxon>Eukaryota</taxon>
        <taxon>Fungi</taxon>
        <taxon>Dikarya</taxon>
        <taxon>Ascomycota</taxon>
        <taxon>Pezizomycotina</taxon>
        <taxon>Eurotiomycetes</taxon>
        <taxon>Chaetothyriomycetidae</taxon>
        <taxon>Chaetothyriales</taxon>
        <taxon>Trichomeriaceae</taxon>
        <taxon>Knufia</taxon>
    </lineage>
</organism>
<accession>A0ABR0S1K1</accession>
<gene>
    <name evidence="1" type="ORF">PMZ80_000814</name>
</gene>
<dbReference type="EMBL" id="JAVHJV010000001">
    <property type="protein sequence ID" value="KAK5946671.1"/>
    <property type="molecule type" value="Genomic_DNA"/>
</dbReference>
<keyword evidence="2" id="KW-1185">Reference proteome</keyword>
<protein>
    <submittedName>
        <fullName evidence="1">Uncharacterized protein</fullName>
    </submittedName>
</protein>
<reference evidence="1 2" key="1">
    <citation type="journal article" date="2023" name="Res Sq">
        <title>Genomic and morphological characterization of Knufia obscura isolated from the Mars 2020 spacecraft assembly facility.</title>
        <authorList>
            <person name="Chander A.M."/>
            <person name="Teixeira M.M."/>
            <person name="Singh N.K."/>
            <person name="Williams M.P."/>
            <person name="Parker C.W."/>
            <person name="Leo P."/>
            <person name="Stajich J.E."/>
            <person name="Torok T."/>
            <person name="Tighe S."/>
            <person name="Mason C.E."/>
            <person name="Venkateswaran K."/>
        </authorList>
    </citation>
    <scope>NUCLEOTIDE SEQUENCE [LARGE SCALE GENOMIC DNA]</scope>
    <source>
        <strain evidence="1 2">CCFEE 5817</strain>
    </source>
</reference>
<dbReference type="Proteomes" id="UP001334248">
    <property type="component" value="Unassembled WGS sequence"/>
</dbReference>
<evidence type="ECO:0000313" key="2">
    <source>
        <dbReference type="Proteomes" id="UP001334248"/>
    </source>
</evidence>
<dbReference type="RefSeq" id="XP_064734761.1">
    <property type="nucleotide sequence ID" value="XM_064869264.1"/>
</dbReference>
<sequence>MAAQEDLNSNSNYKPYFEHRVSGAPRTDFSPDTRETSTINVMSGERLPYDIWRIVAQHALPTTSYQELSEYPPQDEFSPSHFAIDEESRKAFLGHITSKKYLYIQVSHRLCYHVPSEAGLCAEQIRFLGDPSAHPVRLLKQSGNSIPTVDIELGCRAQCPTSRIRTTAFLRVDNLRLMLLCAILQGQVSNDSNHARRIRSIMVDASSTTHTVHAQQALEVVELLSTFMFELDSAKIQGFPQEACPEELEQNFLVNPVSDLFPKGDLAFLTPTFEGYLLQLEGLLQNGVAKCHVSVAAAKLLMSKCFYVVDTTGGQLQWQYCDCSDQRTSRATDRLATIIFDGLSEYLLSHAATESGQSHFLLTSNNKHWDLLLEQFRFKTFRAYRSLEEMADQMQWNYNTSNIADLHDTTLDSYRLCLAHLQLRLAVARASIASAYLHREISWFCYASRGTDFHSQLHRMQGQRRVVVFWTERLMAYGLLTNNEDAVRLDTMIGSCEARVQCQDLARGLLDPVI</sequence>
<name>A0ABR0S1K1_9EURO</name>